<evidence type="ECO:0000256" key="1">
    <source>
        <dbReference type="ARBA" id="ARBA00007912"/>
    </source>
</evidence>
<dbReference type="PROSITE" id="PS50250">
    <property type="entry name" value="PCI"/>
    <property type="match status" value="1"/>
</dbReference>
<evidence type="ECO:0000259" key="3">
    <source>
        <dbReference type="PROSITE" id="PS50250"/>
    </source>
</evidence>
<dbReference type="Pfam" id="PF01399">
    <property type="entry name" value="PCI"/>
    <property type="match status" value="1"/>
</dbReference>
<proteinExistence type="inferred from homology"/>
<dbReference type="Gene3D" id="1.25.40.570">
    <property type="match status" value="1"/>
</dbReference>
<evidence type="ECO:0000256" key="2">
    <source>
        <dbReference type="ARBA" id="ARBA00022942"/>
    </source>
</evidence>
<dbReference type="Proteomes" id="UP000422736">
    <property type="component" value="Chromosome 6"/>
</dbReference>
<evidence type="ECO:0000313" key="4">
    <source>
        <dbReference type="EMBL" id="QGN17123.1"/>
    </source>
</evidence>
<dbReference type="PANTHER" id="PTHR10758:SF2">
    <property type="entry name" value="26S PROTEASOME NON-ATPASE REGULATORY SUBUNIT 3"/>
    <property type="match status" value="1"/>
</dbReference>
<dbReference type="EMBL" id="CP015059">
    <property type="protein sequence ID" value="QGN17123.1"/>
    <property type="molecule type" value="Genomic_DNA"/>
</dbReference>
<name>A0ABX6F3Z3_KLUMA</name>
<dbReference type="InterPro" id="IPR050756">
    <property type="entry name" value="CSN3"/>
</dbReference>
<gene>
    <name evidence="4" type="primary">RPN3</name>
    <name evidence="4" type="ORF">FIM1_3854</name>
</gene>
<keyword evidence="2 4" id="KW-0647">Proteasome</keyword>
<feature type="domain" description="PCI" evidence="3">
    <location>
        <begin position="255"/>
        <end position="435"/>
    </location>
</feature>
<dbReference type="PANTHER" id="PTHR10758">
    <property type="entry name" value="26S PROTEASOME NON-ATPASE REGULATORY SUBUNIT 3/COP9 SIGNALOSOME COMPLEX SUBUNIT 3"/>
    <property type="match status" value="1"/>
</dbReference>
<dbReference type="Pfam" id="PF08375">
    <property type="entry name" value="Rpn3_C"/>
    <property type="match status" value="1"/>
</dbReference>
<dbReference type="SMART" id="SM00088">
    <property type="entry name" value="PINT"/>
    <property type="match status" value="1"/>
</dbReference>
<organism evidence="4 5">
    <name type="scientific">Kluyveromyces marxianus</name>
    <name type="common">Yeast</name>
    <name type="synonym">Candida kefyr</name>
    <dbReference type="NCBI Taxonomy" id="4911"/>
    <lineage>
        <taxon>Eukaryota</taxon>
        <taxon>Fungi</taxon>
        <taxon>Dikarya</taxon>
        <taxon>Ascomycota</taxon>
        <taxon>Saccharomycotina</taxon>
        <taxon>Saccharomycetes</taxon>
        <taxon>Saccharomycetales</taxon>
        <taxon>Saccharomycetaceae</taxon>
        <taxon>Kluyveromyces</taxon>
    </lineage>
</organism>
<sequence>MSDDAMDVDVSPNVADEKKTNEDIVDKLLEVLKQVSKSTLSMDSRYVWKSLKDLSAFRHELNVENVSILVNLLYPDESPYKKYLLKTIHPTSKPKVEDAVSFRDRYPASLYQLQQDGTSLDVSSEVNTFVHYILQLLLLDSQRVDELQHFNTEYVVPKILKHYNNRNLDLVNAKIWFYINRANELTSSPEDAALLFEMMQYMKTATLKHDNETKATLITSILRHYLRLGEIELAADFVTKIEFPSGDNVSSPLEARYYFYLSKIHAIQLDYSQSHEYVISALRKAPHTKNSLGFLQQANKLQCCIQLLMGDIPELTFFHQRGLEKSLLPYYHITKAVKLGDLNLFTQSLSKYKNQLTKDANYQLCVRLRSNVIKTGIRMISLTYKKISLKDICLKLHLDSEQTVEYMVSRAIRDGVIEAKINHEEGYIETSELLNVYSTKQPQQVFDERIRFVNHLHSDYVTGMRFPDSRDKKGKDADQLTTESLETSLDLDSMNLSDFDSDLDDIL</sequence>
<protein>
    <submittedName>
        <fullName evidence="4">26S proteasome regulatory subunit RPN3</fullName>
    </submittedName>
</protein>
<evidence type="ECO:0000313" key="5">
    <source>
        <dbReference type="Proteomes" id="UP000422736"/>
    </source>
</evidence>
<reference evidence="4 5" key="1">
    <citation type="submission" date="2016-03" db="EMBL/GenBank/DDBJ databases">
        <title>How can Kluyveromyces marxianus grow so fast - potential evolutionary course in Saccharomyces Complex revealed by comparative genomics.</title>
        <authorList>
            <person name="Mo W."/>
            <person name="Lu W."/>
            <person name="Yang X."/>
            <person name="Qi J."/>
            <person name="Lv H."/>
        </authorList>
    </citation>
    <scope>NUCLEOTIDE SEQUENCE [LARGE SCALE GENOMIC DNA]</scope>
    <source>
        <strain evidence="4 5">FIM1</strain>
    </source>
</reference>
<accession>A0ABX6F3Z3</accession>
<reference evidence="4 5" key="2">
    <citation type="submission" date="2019-11" db="EMBL/GenBank/DDBJ databases">
        <authorList>
            <person name="Lu H."/>
        </authorList>
    </citation>
    <scope>NUCLEOTIDE SEQUENCE [LARGE SCALE GENOMIC DNA]</scope>
    <source>
        <strain evidence="4 5">FIM1</strain>
    </source>
</reference>
<dbReference type="InterPro" id="IPR036390">
    <property type="entry name" value="WH_DNA-bd_sf"/>
</dbReference>
<dbReference type="InterPro" id="IPR000717">
    <property type="entry name" value="PCI_dom"/>
</dbReference>
<dbReference type="InterPro" id="IPR057985">
    <property type="entry name" value="TPR_PSMD3_N"/>
</dbReference>
<dbReference type="InterPro" id="IPR013586">
    <property type="entry name" value="PSMD3_C"/>
</dbReference>
<dbReference type="Pfam" id="PF25573">
    <property type="entry name" value="TPR_PSMD3_N"/>
    <property type="match status" value="1"/>
</dbReference>
<dbReference type="SMART" id="SM00753">
    <property type="entry name" value="PAM"/>
    <property type="match status" value="1"/>
</dbReference>
<keyword evidence="5" id="KW-1185">Reference proteome</keyword>
<dbReference type="SUPFAM" id="SSF46785">
    <property type="entry name" value="Winged helix' DNA-binding domain"/>
    <property type="match status" value="1"/>
</dbReference>
<dbReference type="GO" id="GO:0000502">
    <property type="term" value="C:proteasome complex"/>
    <property type="evidence" value="ECO:0007669"/>
    <property type="project" value="UniProtKB-KW"/>
</dbReference>
<comment type="similarity">
    <text evidence="1">Belongs to the proteasome subunit S3 family.</text>
</comment>